<dbReference type="RefSeq" id="WP_090603079.1">
    <property type="nucleotide sequence ID" value="NZ_FNZR01000002.1"/>
</dbReference>
<gene>
    <name evidence="5" type="ORF">SAMN05421740_10243</name>
</gene>
<dbReference type="Pfam" id="PF00437">
    <property type="entry name" value="T2SSE"/>
    <property type="match status" value="1"/>
</dbReference>
<dbReference type="Gene3D" id="3.40.50.300">
    <property type="entry name" value="P-loop containing nucleotide triphosphate hydrolases"/>
    <property type="match status" value="1"/>
</dbReference>
<dbReference type="InterPro" id="IPR003593">
    <property type="entry name" value="AAA+_ATPase"/>
</dbReference>
<comment type="similarity">
    <text evidence="1">Belongs to the GSP E family.</text>
</comment>
<keyword evidence="3" id="KW-0067">ATP-binding</keyword>
<evidence type="ECO:0000259" key="4">
    <source>
        <dbReference type="PROSITE" id="PS00662"/>
    </source>
</evidence>
<dbReference type="PANTHER" id="PTHR30258">
    <property type="entry name" value="TYPE II SECRETION SYSTEM PROTEIN GSPE-RELATED"/>
    <property type="match status" value="1"/>
</dbReference>
<evidence type="ECO:0000313" key="6">
    <source>
        <dbReference type="Proteomes" id="UP000198916"/>
    </source>
</evidence>
<dbReference type="GO" id="GO:0005886">
    <property type="term" value="C:plasma membrane"/>
    <property type="evidence" value="ECO:0007669"/>
    <property type="project" value="TreeGrafter"/>
</dbReference>
<dbReference type="AlphaFoldDB" id="A0A1H7I2I4"/>
<evidence type="ECO:0000256" key="2">
    <source>
        <dbReference type="ARBA" id="ARBA00022741"/>
    </source>
</evidence>
<dbReference type="FunFam" id="3.40.50.300:FF:000398">
    <property type="entry name" value="Type IV pilus assembly ATPase PilB"/>
    <property type="match status" value="1"/>
</dbReference>
<feature type="domain" description="Bacterial type II secretion system protein E" evidence="4">
    <location>
        <begin position="294"/>
        <end position="308"/>
    </location>
</feature>
<dbReference type="InterPro" id="IPR027417">
    <property type="entry name" value="P-loop_NTPase"/>
</dbReference>
<dbReference type="SMART" id="SM00382">
    <property type="entry name" value="AAA"/>
    <property type="match status" value="1"/>
</dbReference>
<name>A0A1H7I2I4_9SPHI</name>
<protein>
    <submittedName>
        <fullName evidence="5">General secretion pathway protein E/type IV pilus assembly protein PilB</fullName>
    </submittedName>
</protein>
<accession>A0A1H7I2I4</accession>
<dbReference type="Gene3D" id="3.30.450.90">
    <property type="match status" value="1"/>
</dbReference>
<dbReference type="Proteomes" id="UP000198916">
    <property type="component" value="Unassembled WGS sequence"/>
</dbReference>
<sequence length="473" mass="53356">MEELDLNLADLKLINAQQAWHYRIIPQQLDGYLLCYTDRDTDLRQVSEELELLTGIGITMETLPQGIITKYLNKYYLREDAEPSANAGAHLGESADFLGDLIAEARRLKSSDIHLEIYEERCRVRIRIDGQMIERYRLEKTAYPAVINKIKILSGLDIAEKRLPQDGRINFDNGQYKFDIRVSILPTLHGEKVVLRLLNNDATNISLDTLGFSPQDLRHYLEGVQRPNGMVLISGPTGSGKTTTLYATLKLLNKETRNILTIEDPIEYTLEGINQVQLKESIGLTFASALRTFLRQDPDVIMVGEIRDVDTAAMAIRASLTGHLVLSTIHTNSAWGTVSRLIDMGIPPFLLANTLNTTVAQRLVRLLCPACKQEEAFDEALYPRNFIPYKAVSSHHLPKGCDQCHHTGYRGRAAVYEIIPIDRALAEKIKRNEYDIQQNLAEMNIKTLAENAFSLFAAGHTSIEEIYPLLFSF</sequence>
<evidence type="ECO:0000256" key="1">
    <source>
        <dbReference type="ARBA" id="ARBA00006611"/>
    </source>
</evidence>
<dbReference type="InterPro" id="IPR001482">
    <property type="entry name" value="T2SS/T4SS_dom"/>
</dbReference>
<dbReference type="GO" id="GO:0016887">
    <property type="term" value="F:ATP hydrolysis activity"/>
    <property type="evidence" value="ECO:0007669"/>
    <property type="project" value="TreeGrafter"/>
</dbReference>
<dbReference type="GO" id="GO:0005524">
    <property type="term" value="F:ATP binding"/>
    <property type="evidence" value="ECO:0007669"/>
    <property type="project" value="UniProtKB-KW"/>
</dbReference>
<organism evidence="5 6">
    <name type="scientific">Parapedobacter koreensis</name>
    <dbReference type="NCBI Taxonomy" id="332977"/>
    <lineage>
        <taxon>Bacteria</taxon>
        <taxon>Pseudomonadati</taxon>
        <taxon>Bacteroidota</taxon>
        <taxon>Sphingobacteriia</taxon>
        <taxon>Sphingobacteriales</taxon>
        <taxon>Sphingobacteriaceae</taxon>
        <taxon>Parapedobacter</taxon>
    </lineage>
</organism>
<proteinExistence type="inferred from homology"/>
<evidence type="ECO:0000313" key="5">
    <source>
        <dbReference type="EMBL" id="SEK54715.1"/>
    </source>
</evidence>
<keyword evidence="2" id="KW-0547">Nucleotide-binding</keyword>
<dbReference type="PROSITE" id="PS00662">
    <property type="entry name" value="T2SP_E"/>
    <property type="match status" value="1"/>
</dbReference>
<keyword evidence="6" id="KW-1185">Reference proteome</keyword>
<dbReference type="STRING" id="332977.SAMN05421740_10243"/>
<reference evidence="6" key="1">
    <citation type="submission" date="2016-10" db="EMBL/GenBank/DDBJ databases">
        <authorList>
            <person name="Varghese N."/>
            <person name="Submissions S."/>
        </authorList>
    </citation>
    <scope>NUCLEOTIDE SEQUENCE [LARGE SCALE GENOMIC DNA]</scope>
    <source>
        <strain evidence="6">Jip14</strain>
    </source>
</reference>
<dbReference type="OrthoDB" id="9808272at2"/>
<evidence type="ECO:0000256" key="3">
    <source>
        <dbReference type="ARBA" id="ARBA00022840"/>
    </source>
</evidence>
<dbReference type="PANTHER" id="PTHR30258:SF1">
    <property type="entry name" value="PROTEIN TRANSPORT PROTEIN HOFB HOMOLOG"/>
    <property type="match status" value="1"/>
</dbReference>
<dbReference type="CDD" id="cd01129">
    <property type="entry name" value="PulE-GspE-like"/>
    <property type="match status" value="1"/>
</dbReference>
<dbReference type="SUPFAM" id="SSF52540">
    <property type="entry name" value="P-loop containing nucleoside triphosphate hydrolases"/>
    <property type="match status" value="1"/>
</dbReference>
<dbReference type="EMBL" id="FNZR01000002">
    <property type="protein sequence ID" value="SEK54715.1"/>
    <property type="molecule type" value="Genomic_DNA"/>
</dbReference>